<evidence type="ECO:0000313" key="3">
    <source>
        <dbReference type="Proteomes" id="UP001429357"/>
    </source>
</evidence>
<dbReference type="Proteomes" id="UP001429357">
    <property type="component" value="Unassembled WGS sequence"/>
</dbReference>
<keyword evidence="3" id="KW-1185">Reference proteome</keyword>
<organism evidence="2 3">
    <name type="scientific">Enterococcus diestrammenae</name>
    <dbReference type="NCBI Taxonomy" id="1155073"/>
    <lineage>
        <taxon>Bacteria</taxon>
        <taxon>Bacillati</taxon>
        <taxon>Bacillota</taxon>
        <taxon>Bacilli</taxon>
        <taxon>Lactobacillales</taxon>
        <taxon>Enterococcaceae</taxon>
        <taxon>Enterococcus</taxon>
    </lineage>
</organism>
<proteinExistence type="predicted"/>
<keyword evidence="1" id="KW-0812">Transmembrane</keyword>
<sequence>MILRHALASLKYHKRFLRRYLLCLVLFLPILFLLHTLRATLLNLRENITNRVQEGVLPEVDQRWLTLLFTDLKSVLPLYNVILGISCLLFAGVLFLLSRSYCRSRQCELVAYRRLGMTRRHFIGQLALELVIPAFVLLVCLALVCIVFQSSMETAIQWIQSRLLDRFTDVAKMVTPSGTSDSSNFPIRVGLPENGLLLLAAIPFDSIHWLKVTLVALGGTALTILSLIALALVTTVITIRRCFTNDC</sequence>
<evidence type="ECO:0000313" key="2">
    <source>
        <dbReference type="EMBL" id="MEO1782495.1"/>
    </source>
</evidence>
<keyword evidence="1" id="KW-1133">Transmembrane helix</keyword>
<dbReference type="EMBL" id="MAEI02000001">
    <property type="protein sequence ID" value="MEO1782495.1"/>
    <property type="molecule type" value="Genomic_DNA"/>
</dbReference>
<feature type="transmembrane region" description="Helical" evidence="1">
    <location>
        <begin position="214"/>
        <end position="239"/>
    </location>
</feature>
<evidence type="ECO:0000256" key="1">
    <source>
        <dbReference type="SAM" id="Phobius"/>
    </source>
</evidence>
<comment type="caution">
    <text evidence="2">The sequence shown here is derived from an EMBL/GenBank/DDBJ whole genome shotgun (WGS) entry which is preliminary data.</text>
</comment>
<feature type="transmembrane region" description="Helical" evidence="1">
    <location>
        <begin position="122"/>
        <end position="149"/>
    </location>
</feature>
<protein>
    <recommendedName>
        <fullName evidence="4">ABC3 transporter permease protein domain-containing protein</fullName>
    </recommendedName>
</protein>
<gene>
    <name evidence="2" type="ORF">BAU18_002107</name>
</gene>
<accession>A0ABV0F354</accession>
<reference evidence="2" key="2">
    <citation type="submission" date="2024-02" db="EMBL/GenBank/DDBJ databases">
        <title>The Genome Sequence of Enterococcus diestrammenae JM9A.</title>
        <authorList>
            <person name="Earl A."/>
            <person name="Manson A."/>
            <person name="Gilmore M."/>
            <person name="Sanders J."/>
            <person name="Shea T."/>
            <person name="Howe W."/>
            <person name="Livny J."/>
            <person name="Cuomo C."/>
            <person name="Neafsey D."/>
            <person name="Birren B."/>
        </authorList>
    </citation>
    <scope>NUCLEOTIDE SEQUENCE</scope>
    <source>
        <strain evidence="2">JM9A</strain>
    </source>
</reference>
<keyword evidence="1" id="KW-0472">Membrane</keyword>
<feature type="transmembrane region" description="Helical" evidence="1">
    <location>
        <begin position="78"/>
        <end position="97"/>
    </location>
</feature>
<reference evidence="2" key="1">
    <citation type="submission" date="2016-06" db="EMBL/GenBank/DDBJ databases">
        <authorList>
            <person name="Van Tyne D."/>
        </authorList>
    </citation>
    <scope>NUCLEOTIDE SEQUENCE</scope>
    <source>
        <strain evidence="2">JM9A</strain>
    </source>
</reference>
<evidence type="ECO:0008006" key="4">
    <source>
        <dbReference type="Google" id="ProtNLM"/>
    </source>
</evidence>
<name>A0ABV0F354_9ENTE</name>